<evidence type="ECO:0000313" key="3">
    <source>
        <dbReference type="Proteomes" id="UP001497516"/>
    </source>
</evidence>
<dbReference type="Proteomes" id="UP001497516">
    <property type="component" value="Chromosome 1"/>
</dbReference>
<gene>
    <name evidence="2" type="ORF">LTRI10_LOCUS1604</name>
</gene>
<reference evidence="2 3" key="1">
    <citation type="submission" date="2024-04" db="EMBL/GenBank/DDBJ databases">
        <authorList>
            <person name="Fracassetti M."/>
        </authorList>
    </citation>
    <scope>NUCLEOTIDE SEQUENCE [LARGE SCALE GENOMIC DNA]</scope>
</reference>
<name>A0AAV2CB32_9ROSI</name>
<keyword evidence="3" id="KW-1185">Reference proteome</keyword>
<evidence type="ECO:0000256" key="1">
    <source>
        <dbReference type="SAM" id="MobiDB-lite"/>
    </source>
</evidence>
<accession>A0AAV2CB32</accession>
<sequence length="186" mass="20693">METTFHYVIQHERQVAKPNLEAQVDLVALLDANQSKGKKNAKVCLFCRYCKKDNHVIADCYKLKRKNKEQGGISGFARQVQGVDSSGYEILSKPETRNASESGDNFTNIRLSNDDLSRLQKLLNQFSPPASPTSPVSPAPTPNSINQQQSSMVNSVSRHLSVNPNSSGKYTLSTYFLKHPMEFSSV</sequence>
<feature type="region of interest" description="Disordered" evidence="1">
    <location>
        <begin position="125"/>
        <end position="164"/>
    </location>
</feature>
<evidence type="ECO:0000313" key="2">
    <source>
        <dbReference type="EMBL" id="CAL1353727.1"/>
    </source>
</evidence>
<organism evidence="2 3">
    <name type="scientific">Linum trigynum</name>
    <dbReference type="NCBI Taxonomy" id="586398"/>
    <lineage>
        <taxon>Eukaryota</taxon>
        <taxon>Viridiplantae</taxon>
        <taxon>Streptophyta</taxon>
        <taxon>Embryophyta</taxon>
        <taxon>Tracheophyta</taxon>
        <taxon>Spermatophyta</taxon>
        <taxon>Magnoliopsida</taxon>
        <taxon>eudicotyledons</taxon>
        <taxon>Gunneridae</taxon>
        <taxon>Pentapetalae</taxon>
        <taxon>rosids</taxon>
        <taxon>fabids</taxon>
        <taxon>Malpighiales</taxon>
        <taxon>Linaceae</taxon>
        <taxon>Linum</taxon>
    </lineage>
</organism>
<feature type="compositionally biased region" description="Pro residues" evidence="1">
    <location>
        <begin position="129"/>
        <end position="141"/>
    </location>
</feature>
<dbReference type="AlphaFoldDB" id="A0AAV2CB32"/>
<proteinExistence type="predicted"/>
<protein>
    <submittedName>
        <fullName evidence="2">Uncharacterized protein</fullName>
    </submittedName>
</protein>
<dbReference type="EMBL" id="OZ034813">
    <property type="protein sequence ID" value="CAL1353727.1"/>
    <property type="molecule type" value="Genomic_DNA"/>
</dbReference>
<feature type="compositionally biased region" description="Low complexity" evidence="1">
    <location>
        <begin position="142"/>
        <end position="157"/>
    </location>
</feature>